<organism evidence="16">
    <name type="scientific">Brassica oleracea</name>
    <name type="common">Wild cabbage</name>
    <dbReference type="NCBI Taxonomy" id="3712"/>
    <lineage>
        <taxon>Eukaryota</taxon>
        <taxon>Viridiplantae</taxon>
        <taxon>Streptophyta</taxon>
        <taxon>Embryophyta</taxon>
        <taxon>Tracheophyta</taxon>
        <taxon>Spermatophyta</taxon>
        <taxon>Magnoliopsida</taxon>
        <taxon>eudicotyledons</taxon>
        <taxon>Gunneridae</taxon>
        <taxon>Pentapetalae</taxon>
        <taxon>rosids</taxon>
        <taxon>malvids</taxon>
        <taxon>Brassicales</taxon>
        <taxon>Brassicaceae</taxon>
        <taxon>Brassiceae</taxon>
        <taxon>Brassica</taxon>
    </lineage>
</organism>
<feature type="transmembrane region" description="Helical" evidence="13">
    <location>
        <begin position="434"/>
        <end position="458"/>
    </location>
</feature>
<dbReference type="PANTHER" id="PTHR48008">
    <property type="entry name" value="LEUCINE-RICH REPEAT RECEPTOR-LIKE PROTEIN KINASE IMK3-RELATED"/>
    <property type="match status" value="1"/>
</dbReference>
<keyword evidence="11" id="KW-0675">Receptor</keyword>
<keyword evidence="9 13" id="KW-1133">Transmembrane helix</keyword>
<dbReference type="InterPro" id="IPR032675">
    <property type="entry name" value="LRR_dom_sf"/>
</dbReference>
<proteinExistence type="predicted"/>
<reference evidence="16" key="1">
    <citation type="submission" date="2018-11" db="EMBL/GenBank/DDBJ databases">
        <authorList>
            <consortium name="Genoscope - CEA"/>
            <person name="William W."/>
        </authorList>
    </citation>
    <scope>NUCLEOTIDE SEQUENCE</scope>
</reference>
<evidence type="ECO:0000256" key="8">
    <source>
        <dbReference type="ARBA" id="ARBA00022840"/>
    </source>
</evidence>
<dbReference type="PRINTS" id="PR00019">
    <property type="entry name" value="LEURICHRPT"/>
</dbReference>
<dbReference type="FunFam" id="3.80.10.10:FF:000095">
    <property type="entry name" value="LRR receptor-like serine/threonine-protein kinase GSO1"/>
    <property type="match status" value="1"/>
</dbReference>
<evidence type="ECO:0000256" key="12">
    <source>
        <dbReference type="SAM" id="MobiDB-lite"/>
    </source>
</evidence>
<evidence type="ECO:0000256" key="9">
    <source>
        <dbReference type="ARBA" id="ARBA00022989"/>
    </source>
</evidence>
<dbReference type="Pfam" id="PF13855">
    <property type="entry name" value="LRR_8"/>
    <property type="match status" value="1"/>
</dbReference>
<keyword evidence="3" id="KW-0433">Leucine-rich repeat</keyword>
<feature type="region of interest" description="Disordered" evidence="12">
    <location>
        <begin position="782"/>
        <end position="805"/>
    </location>
</feature>
<evidence type="ECO:0000313" key="16">
    <source>
        <dbReference type="EMBL" id="VDD50436.1"/>
    </source>
</evidence>
<evidence type="ECO:0000259" key="15">
    <source>
        <dbReference type="PROSITE" id="PS50011"/>
    </source>
</evidence>
<sequence>MNQLHKNPFRIYEICFTFCTSIFLCLLLLSAQAVAGGGGGHSWDGIVVTQGNYQALQAIKHELIDFTGVLRSWNDSSTTSVCSGGWAGIKCLRGQVVAIQLPWKGLGGTISEKIGQLQNLRKLSLHDNVLAGSVPRSLGYLKNLHGVYLFNNRLSGSVPASLGNCPLLQNLDLSNNQLSGIIPASLAESTRLYRLNLSFNLLSGPLPVTVARSYTLTFLDLGHNNLSGSIPDFSVNGSHPLKKLNLDHNLFSGPVPLSLCKQSLLEEVSLSHNQLFGSFPKECGALLHLQSLDLSYNSINGTIPDAIDRLHNLTVLNLKRNKINGPIPERIGNISGIRQLDLSENNFTGLIPPSLANLANLSSFNVSFNTLSGPVPPILSRKFNSSSFVGNIQLCGYSSSTPCPSPKPHHTPTLSPTSPQEPRKHHRKLSVKDIILIAIGALLAVLLLLCCILLCCLIKKRAALKQKDGKDKITEKTATATAAASAGGEMGGKLVHFDGPFVFTADDLLCATAEIMGKSTYGTAYKATLEDGNEVAVKRLREKTTKGVKEFEAEVTALGKIRHTNLLALRAYYLGPKGEKLLVFDYMSKGSLSAFLHARGPETLIPWQTRMKIAKGISRGLAHLHKNENTIHENLTASNILLDEKTNAHIADHGLSRLMTAAAATNVIATAGTLGYRAPEFSKIKNASTKTDVYSLGIIILELLTGKSPGEPTNGMDLPQWVASIVKEEWTNEVFDLELMRETQTVGDELLNTLKLALHCVDPSPAARPEAIQVVNQLEEIRPETETETETIGSGGDGAKEEEGI</sequence>
<gene>
    <name evidence="16" type="ORF">BOLC1T02825H</name>
</gene>
<feature type="domain" description="Protein kinase" evidence="15">
    <location>
        <begin position="510"/>
        <end position="781"/>
    </location>
</feature>
<evidence type="ECO:0000256" key="1">
    <source>
        <dbReference type="ARBA" id="ARBA00004167"/>
    </source>
</evidence>
<dbReference type="Pfam" id="PF08263">
    <property type="entry name" value="LRRNT_2"/>
    <property type="match status" value="1"/>
</dbReference>
<keyword evidence="10 13" id="KW-0472">Membrane</keyword>
<evidence type="ECO:0000256" key="14">
    <source>
        <dbReference type="SAM" id="SignalP"/>
    </source>
</evidence>
<protein>
    <recommendedName>
        <fullName evidence="15">Protein kinase domain-containing protein</fullName>
    </recommendedName>
</protein>
<dbReference type="Gene3D" id="3.30.200.20">
    <property type="entry name" value="Phosphorylase Kinase, domain 1"/>
    <property type="match status" value="1"/>
</dbReference>
<evidence type="ECO:0000256" key="7">
    <source>
        <dbReference type="ARBA" id="ARBA00022741"/>
    </source>
</evidence>
<keyword evidence="4 13" id="KW-0812">Transmembrane</keyword>
<dbReference type="EMBL" id="LR031878">
    <property type="protein sequence ID" value="VDD50436.1"/>
    <property type="molecule type" value="Genomic_DNA"/>
</dbReference>
<keyword evidence="7" id="KW-0547">Nucleotide-binding</keyword>
<dbReference type="GO" id="GO:0005524">
    <property type="term" value="F:ATP binding"/>
    <property type="evidence" value="ECO:0007669"/>
    <property type="project" value="UniProtKB-KW"/>
</dbReference>
<dbReference type="FunFam" id="1.10.510.10:FF:000480">
    <property type="entry name" value="Pollen receptor-like kinase 1"/>
    <property type="match status" value="1"/>
</dbReference>
<evidence type="ECO:0000256" key="2">
    <source>
        <dbReference type="ARBA" id="ARBA00022553"/>
    </source>
</evidence>
<keyword evidence="8" id="KW-0067">ATP-binding</keyword>
<dbReference type="PROSITE" id="PS50011">
    <property type="entry name" value="PROTEIN_KINASE_DOM"/>
    <property type="match status" value="1"/>
</dbReference>
<dbReference type="Gene3D" id="3.80.10.10">
    <property type="entry name" value="Ribonuclease Inhibitor"/>
    <property type="match status" value="3"/>
</dbReference>
<dbReference type="FunFam" id="3.30.200.20:FF:000486">
    <property type="entry name" value="Leucine-rich repeat receptor-like protein kinase"/>
    <property type="match status" value="1"/>
</dbReference>
<dbReference type="InterPro" id="IPR001611">
    <property type="entry name" value="Leu-rich_rpt"/>
</dbReference>
<keyword evidence="5 14" id="KW-0732">Signal</keyword>
<dbReference type="Gene3D" id="1.10.510.10">
    <property type="entry name" value="Transferase(Phosphotransferase) domain 1"/>
    <property type="match status" value="1"/>
</dbReference>
<dbReference type="GO" id="GO:0016020">
    <property type="term" value="C:membrane"/>
    <property type="evidence" value="ECO:0007669"/>
    <property type="project" value="UniProtKB-SubCell"/>
</dbReference>
<dbReference type="InterPro" id="IPR052451">
    <property type="entry name" value="Ser/Thr_kinase-like"/>
</dbReference>
<feature type="region of interest" description="Disordered" evidence="12">
    <location>
        <begin position="401"/>
        <end position="425"/>
    </location>
</feature>
<feature type="chain" id="PRO_5018289398" description="Protein kinase domain-containing protein" evidence="14">
    <location>
        <begin position="36"/>
        <end position="805"/>
    </location>
</feature>
<dbReference type="Pfam" id="PF07714">
    <property type="entry name" value="PK_Tyr_Ser-Thr"/>
    <property type="match status" value="1"/>
</dbReference>
<dbReference type="SUPFAM" id="SSF52058">
    <property type="entry name" value="L domain-like"/>
    <property type="match status" value="1"/>
</dbReference>
<dbReference type="FunFam" id="3.80.10.10:FF:000228">
    <property type="entry name" value="Leucine-rich repeat receptor-like serine/threonine-protein kinase BAM1"/>
    <property type="match status" value="1"/>
</dbReference>
<evidence type="ECO:0000256" key="10">
    <source>
        <dbReference type="ARBA" id="ARBA00023136"/>
    </source>
</evidence>
<dbReference type="GO" id="GO:0004672">
    <property type="term" value="F:protein kinase activity"/>
    <property type="evidence" value="ECO:0007669"/>
    <property type="project" value="InterPro"/>
</dbReference>
<name>A0A3P6FNJ1_BRAOL</name>
<evidence type="ECO:0000256" key="13">
    <source>
        <dbReference type="SAM" id="Phobius"/>
    </source>
</evidence>
<dbReference type="AlphaFoldDB" id="A0A3P6FNJ1"/>
<keyword evidence="2" id="KW-0597">Phosphoprotein</keyword>
<dbReference type="InterPro" id="IPR013210">
    <property type="entry name" value="LRR_N_plant-typ"/>
</dbReference>
<dbReference type="PANTHER" id="PTHR48008:SF2">
    <property type="entry name" value="PROBABLY INACTIVE LEUCINE-RICH REPEAT RECEPTOR-LIKE PROTEIN KINASE IMK2"/>
    <property type="match status" value="1"/>
</dbReference>
<dbReference type="InterPro" id="IPR001245">
    <property type="entry name" value="Ser-Thr/Tyr_kinase_cat_dom"/>
</dbReference>
<comment type="subcellular location">
    <subcellularLocation>
        <location evidence="1">Membrane</location>
        <topology evidence="1">Single-pass membrane protein</topology>
    </subcellularLocation>
</comment>
<dbReference type="Pfam" id="PF00560">
    <property type="entry name" value="LRR_1"/>
    <property type="match status" value="4"/>
</dbReference>
<evidence type="ECO:0000256" key="6">
    <source>
        <dbReference type="ARBA" id="ARBA00022737"/>
    </source>
</evidence>
<dbReference type="SUPFAM" id="SSF56112">
    <property type="entry name" value="Protein kinase-like (PK-like)"/>
    <property type="match status" value="1"/>
</dbReference>
<evidence type="ECO:0000256" key="3">
    <source>
        <dbReference type="ARBA" id="ARBA00022614"/>
    </source>
</evidence>
<dbReference type="InterPro" id="IPR000719">
    <property type="entry name" value="Prot_kinase_dom"/>
</dbReference>
<evidence type="ECO:0000256" key="11">
    <source>
        <dbReference type="ARBA" id="ARBA00023170"/>
    </source>
</evidence>
<evidence type="ECO:0000256" key="4">
    <source>
        <dbReference type="ARBA" id="ARBA00022692"/>
    </source>
</evidence>
<keyword evidence="6" id="KW-0677">Repeat</keyword>
<dbReference type="InterPro" id="IPR011009">
    <property type="entry name" value="Kinase-like_dom_sf"/>
</dbReference>
<feature type="signal peptide" evidence="14">
    <location>
        <begin position="1"/>
        <end position="35"/>
    </location>
</feature>
<accession>A0A3P6FNJ1</accession>
<evidence type="ECO:0000256" key="5">
    <source>
        <dbReference type="ARBA" id="ARBA00022729"/>
    </source>
</evidence>
<dbReference type="CDD" id="cd14066">
    <property type="entry name" value="STKc_IRAK"/>
    <property type="match status" value="1"/>
</dbReference>